<keyword evidence="4" id="KW-1185">Reference proteome</keyword>
<proteinExistence type="inferred from homology"/>
<dbReference type="Proteomes" id="UP001470230">
    <property type="component" value="Unassembled WGS sequence"/>
</dbReference>
<comment type="caution">
    <text evidence="3">The sequence shown here is derived from an EMBL/GenBank/DDBJ whole genome shotgun (WGS) entry which is preliminary data.</text>
</comment>
<dbReference type="InterPro" id="IPR011009">
    <property type="entry name" value="Kinase-like_dom_sf"/>
</dbReference>
<feature type="domain" description="Protein kinase" evidence="2">
    <location>
        <begin position="791"/>
        <end position="1046"/>
    </location>
</feature>
<dbReference type="PANTHER" id="PTHR11102:SF147">
    <property type="entry name" value="SEL1L ADAPTOR SUBUNIT OF ERAD E3 UBIQUITIN LIGASE"/>
    <property type="match status" value="1"/>
</dbReference>
<comment type="similarity">
    <text evidence="1">Belongs to the sel-1 family.</text>
</comment>
<sequence length="2033" mass="241209">MQELIFKFQTLFKSYSVKTQRSELQRLLYKFDFLLYNKDIKTAEGIYHLSNESKIIIFDEYHENNDDKYFFVCFDYHLIIIKEKQDFNKLFLQKFLPNYTDSEKYFLNRDPVSDKSTKEGDDFFLYEIEKFSSQFVITNDSIQKFWEAIVNCLSGFLIKKSYQNHRNKSEETFLKQESKKLITIEFVTLREIGRGSLCSVDLIYDINKEEIFALKIPHDESNEFNEIIEREQENYSKISCPFIVHCYGCVEYKNKKCLLLEYVEGKTLDEFNLKQLTVEEKEVIIFKLMLTIQYLHSEEYIYRNLHLNNIMIDKNNEPFLFDFDGLIKFDDQKTQNIQKIELPELDSCEPLTYKFDILQLGYIIYYILYETNPTKNNTEKILFYCIPKELPESSKIFSNFFQIDPRNRPTIGQAIEKFYNNFLKMCNSEMKKEPKLIKLFENNTLKMDDIYCLLTIGSIYEKGDFVSRDISKAIYYYELSANKGYIYAFPEIGRIYKDGKLVPRDLYKAFHSYSFSALINSDYEKDFDDIKKELGYGPDYIKFQELPIEYETMKNNIMNELIQKMYSCFNFSYYKFPNNDDRNLFIYEDNLFSYLQNFKFLVYDIINSPYNGRINDNVNENDNVNVIICIEKRCIIVEEIKFKKIKTIFDQFIREGNKIIKIPSKDQEYVEKEINHIKEEIQNFQRKCNYKIGQNEFVDWTISTILVFLVRRFFCPTKYFKDQTFFNFHDDKSNEKEIKLSIQKQLNPNKEKVADKISFVKNLSKIDDKISNESKQKKQNLEFQKGDFIILRRILNKGKASFNLVIHCGSLHIFMMKKVNELDDFKHEIDFCSNYHHRCLTPFYGFVKDKNKEKIIGFIYEYMSNDNLCTFLTSMPDKQNDIIFIMTSIIRIFEGIEYLHSNSLIHRDIKPANILIDHDYLPYISDYDTIRYLDESDTSTSMTNDLGSLQYTSPEQDNGVNVSYPTDIYSFGLVLYYIFKKKNLFDACQSNIIDTKKNIASLPKIDSSSKIQEIFDKCVKYKLSERMKLNEIKLNIINDIQSFDFFEQCLIQSSSFDFFDLKSSLIYEIMLFFYYNSENRNKSQNCLYETIYWFEIGSFYKLHYPERDFLMYMGIIYENINPIKANYLKAKKYYELATKKNNAYAFEKIGDLYYFGKGVEQDYLEAKKYYEQSASLDNSNAFVKLGDLYYFGKGVKQDYLEAKKYYEQSASLDNSNAFVKLGDLYYFGKGVEQNYIKAKEYYELATDLNNSLASEKLGDLYYFGKGADQDYLKAKKYYEQSADLDNSYAILKLGNLYYYGFGIKQDYWKAKEYYESSAKKNNSYAFEKLGDLYYFGEGVEQDYLEAKKYYEQSAKKNNSDAILKLGNLYYYGFGIKQDYLKAKEYYESSAKKNNSNAFVKLGDLYYYGKGVQQDYLKTIKYYEQAAKKNNSDAFIKLGNLYYYGKGVEQNYIKAKEYYESATRLDDFDAYVNLGNIYYNGKGVKQDLLKAKECYEKAAKYNNLTAIQNLGSIYRKGFGVPQDFLKAKEYYEIAAQQNDSFSILQLGDLYRNGQGVTKNILKAKDYYELSSKIGNCIASNKLGDMYFNGEGVEKDYLKAKSYYQLSAEIGNSEALFKLGNIYYHGFGVERDYKKAIKFYELSSEQNNPDALFFLGNFYSSNEITDINIPKSIDYYQKCSNIENGNIIIPYSKKNQNTMTFQSNKYRDRARNDLGLIYLLTLKEKESEGIKYIKESAFSEYPFGQNNFGLINQFYFKNIEKAEYYYERSSKHQFALSEYNLGYMKEILGKIEESIDYYIRASEDEDHPLIFRDIEHDDIRLSISKTFIICFTNLKLVEYFFIKGNYDESKRYFVKSLSKLQLIRDDFVYQFQFLFDYENAKNCFSYLKSFIINFPLFNRKKNMKFIINRSVTIENNKETDNNNNNNNKFNNTDKKEISDKEKNIISKEEEKCKIKIFYDSGELFDFCIVNKDLKEFFIEEIKEIMNYIHEILYTPPYSILFGRISIEKQKECFIERDNPNQKETNDLFYEGFNKD</sequence>
<reference evidence="3 4" key="1">
    <citation type="submission" date="2024-04" db="EMBL/GenBank/DDBJ databases">
        <title>Tritrichomonas musculus Genome.</title>
        <authorList>
            <person name="Alves-Ferreira E."/>
            <person name="Grigg M."/>
            <person name="Lorenzi H."/>
            <person name="Galac M."/>
        </authorList>
    </citation>
    <scope>NUCLEOTIDE SEQUENCE [LARGE SCALE GENOMIC DNA]</scope>
    <source>
        <strain evidence="3 4">EAF2021</strain>
    </source>
</reference>
<dbReference type="CDD" id="cd00180">
    <property type="entry name" value="PKc"/>
    <property type="match status" value="1"/>
</dbReference>
<dbReference type="PROSITE" id="PS00108">
    <property type="entry name" value="PROTEIN_KINASE_ST"/>
    <property type="match status" value="1"/>
</dbReference>
<dbReference type="Gene3D" id="1.25.40.10">
    <property type="entry name" value="Tetratricopeptide repeat domain"/>
    <property type="match status" value="5"/>
</dbReference>
<dbReference type="EMBL" id="JAPFFF010000062">
    <property type="protein sequence ID" value="KAK8836970.1"/>
    <property type="molecule type" value="Genomic_DNA"/>
</dbReference>
<name>A0ABR2GSP4_9EUKA</name>
<evidence type="ECO:0000313" key="3">
    <source>
        <dbReference type="EMBL" id="KAK8836970.1"/>
    </source>
</evidence>
<dbReference type="InterPro" id="IPR011990">
    <property type="entry name" value="TPR-like_helical_dom_sf"/>
</dbReference>
<feature type="domain" description="Protein kinase" evidence="2">
    <location>
        <begin position="186"/>
        <end position="423"/>
    </location>
</feature>
<dbReference type="Pfam" id="PF00069">
    <property type="entry name" value="Pkinase"/>
    <property type="match status" value="2"/>
</dbReference>
<dbReference type="PROSITE" id="PS50011">
    <property type="entry name" value="PROTEIN_KINASE_DOM"/>
    <property type="match status" value="2"/>
</dbReference>
<dbReference type="InterPro" id="IPR006597">
    <property type="entry name" value="Sel1-like"/>
</dbReference>
<accession>A0ABR2GSP4</accession>
<dbReference type="Pfam" id="PF08238">
    <property type="entry name" value="Sel1"/>
    <property type="match status" value="18"/>
</dbReference>
<dbReference type="InterPro" id="IPR008271">
    <property type="entry name" value="Ser/Thr_kinase_AS"/>
</dbReference>
<organism evidence="3 4">
    <name type="scientific">Tritrichomonas musculus</name>
    <dbReference type="NCBI Taxonomy" id="1915356"/>
    <lineage>
        <taxon>Eukaryota</taxon>
        <taxon>Metamonada</taxon>
        <taxon>Parabasalia</taxon>
        <taxon>Tritrichomonadida</taxon>
        <taxon>Tritrichomonadidae</taxon>
        <taxon>Tritrichomonas</taxon>
    </lineage>
</organism>
<dbReference type="Gene3D" id="1.10.510.10">
    <property type="entry name" value="Transferase(Phosphotransferase) domain 1"/>
    <property type="match status" value="2"/>
</dbReference>
<dbReference type="PANTHER" id="PTHR11102">
    <property type="entry name" value="SEL-1-LIKE PROTEIN"/>
    <property type="match status" value="1"/>
</dbReference>
<dbReference type="SUPFAM" id="SSF81901">
    <property type="entry name" value="HCP-like"/>
    <property type="match status" value="5"/>
</dbReference>
<evidence type="ECO:0000256" key="1">
    <source>
        <dbReference type="ARBA" id="ARBA00038101"/>
    </source>
</evidence>
<dbReference type="SMART" id="SM00220">
    <property type="entry name" value="S_TKc"/>
    <property type="match status" value="2"/>
</dbReference>
<dbReference type="SUPFAM" id="SSF56112">
    <property type="entry name" value="Protein kinase-like (PK-like)"/>
    <property type="match status" value="2"/>
</dbReference>
<dbReference type="SMART" id="SM00671">
    <property type="entry name" value="SEL1"/>
    <property type="match status" value="20"/>
</dbReference>
<evidence type="ECO:0000259" key="2">
    <source>
        <dbReference type="PROSITE" id="PS50011"/>
    </source>
</evidence>
<dbReference type="InterPro" id="IPR050767">
    <property type="entry name" value="Sel1_AlgK"/>
</dbReference>
<dbReference type="InterPro" id="IPR000719">
    <property type="entry name" value="Prot_kinase_dom"/>
</dbReference>
<dbReference type="SMART" id="SM00028">
    <property type="entry name" value="TPR"/>
    <property type="match status" value="6"/>
</dbReference>
<dbReference type="InterPro" id="IPR019734">
    <property type="entry name" value="TPR_rpt"/>
</dbReference>
<protein>
    <recommendedName>
        <fullName evidence="2">Protein kinase domain-containing protein</fullName>
    </recommendedName>
</protein>
<evidence type="ECO:0000313" key="4">
    <source>
        <dbReference type="Proteomes" id="UP001470230"/>
    </source>
</evidence>
<gene>
    <name evidence="3" type="ORF">M9Y10_037006</name>
</gene>